<sequence length="121" mass="13994">MSYLSFEDAESESHYPLIYCIVFAFPATDRAQIDYYIDSVFNFGGAGGDPAWHISRFTDDAGRTMYSAEYETFITGVETQYGEYDEATVKRYVLKAMRKYARLHPEAATHIEQLIQQYQLE</sequence>
<comment type="caution">
    <text evidence="1">The sequence shown here is derived from an EMBL/GenBank/DDBJ whole genome shotgun (WGS) entry which is preliminary data.</text>
</comment>
<name>A0ABS8D442_9NEIS</name>
<dbReference type="Proteomes" id="UP001165395">
    <property type="component" value="Unassembled WGS sequence"/>
</dbReference>
<dbReference type="RefSeq" id="WP_227179165.1">
    <property type="nucleotide sequence ID" value="NZ_JAJBZT010000002.1"/>
</dbReference>
<evidence type="ECO:0000313" key="2">
    <source>
        <dbReference type="Proteomes" id="UP001165395"/>
    </source>
</evidence>
<accession>A0ABS8D442</accession>
<keyword evidence="2" id="KW-1185">Reference proteome</keyword>
<dbReference type="EMBL" id="JAJBZT010000002">
    <property type="protein sequence ID" value="MCB6182931.1"/>
    <property type="molecule type" value="Genomic_DNA"/>
</dbReference>
<reference evidence="1" key="1">
    <citation type="submission" date="2021-10" db="EMBL/GenBank/DDBJ databases">
        <title>The complete genome sequence of Leeia sp. TBRC 13508.</title>
        <authorList>
            <person name="Charoenyingcharoen P."/>
            <person name="Yukphan P."/>
        </authorList>
    </citation>
    <scope>NUCLEOTIDE SEQUENCE</scope>
    <source>
        <strain evidence="1">TBRC 13508</strain>
    </source>
</reference>
<protein>
    <submittedName>
        <fullName evidence="1">Uncharacterized protein</fullName>
    </submittedName>
</protein>
<gene>
    <name evidence="1" type="ORF">LIN78_05140</name>
</gene>
<organism evidence="1 2">
    <name type="scientific">Leeia speluncae</name>
    <dbReference type="NCBI Taxonomy" id="2884804"/>
    <lineage>
        <taxon>Bacteria</taxon>
        <taxon>Pseudomonadati</taxon>
        <taxon>Pseudomonadota</taxon>
        <taxon>Betaproteobacteria</taxon>
        <taxon>Neisseriales</taxon>
        <taxon>Leeiaceae</taxon>
        <taxon>Leeia</taxon>
    </lineage>
</organism>
<evidence type="ECO:0000313" key="1">
    <source>
        <dbReference type="EMBL" id="MCB6182931.1"/>
    </source>
</evidence>
<proteinExistence type="predicted"/>